<proteinExistence type="predicted"/>
<evidence type="ECO:0000313" key="3">
    <source>
        <dbReference type="Proteomes" id="UP000192997"/>
    </source>
</evidence>
<dbReference type="AlphaFoldDB" id="A0A1X4G763"/>
<dbReference type="EMBL" id="NBYN01000042">
    <property type="protein sequence ID" value="OSO90865.1"/>
    <property type="molecule type" value="Genomic_DNA"/>
</dbReference>
<dbReference type="Proteomes" id="UP000192997">
    <property type="component" value="Unassembled WGS sequence"/>
</dbReference>
<feature type="domain" description="Methyltransferase" evidence="1">
    <location>
        <begin position="183"/>
        <end position="280"/>
    </location>
</feature>
<dbReference type="RefSeq" id="WP_009343262.1">
    <property type="nucleotide sequence ID" value="NZ_NBYN01000042.1"/>
</dbReference>
<dbReference type="Gene3D" id="3.40.50.150">
    <property type="entry name" value="Vaccinia Virus protein VP39"/>
    <property type="match status" value="1"/>
</dbReference>
<organism evidence="2 3">
    <name type="scientific">Cylindrospermopsis raciborskii CENA303</name>
    <dbReference type="NCBI Taxonomy" id="1170769"/>
    <lineage>
        <taxon>Bacteria</taxon>
        <taxon>Bacillati</taxon>
        <taxon>Cyanobacteriota</taxon>
        <taxon>Cyanophyceae</taxon>
        <taxon>Nostocales</taxon>
        <taxon>Aphanizomenonaceae</taxon>
        <taxon>Cylindrospermopsis</taxon>
    </lineage>
</organism>
<name>A0A1X4G763_9CYAN</name>
<keyword evidence="2" id="KW-0808">Transferase</keyword>
<dbReference type="GO" id="GO:0008168">
    <property type="term" value="F:methyltransferase activity"/>
    <property type="evidence" value="ECO:0007669"/>
    <property type="project" value="UniProtKB-KW"/>
</dbReference>
<keyword evidence="2" id="KW-0489">Methyltransferase</keyword>
<reference evidence="3" key="1">
    <citation type="submission" date="2017-04" db="EMBL/GenBank/DDBJ databases">
        <authorList>
            <person name="Abreu V.A."/>
            <person name="Popin R.V."/>
            <person name="Rigonato J."/>
            <person name="Andreote A.P."/>
            <person name="Schaker P.C."/>
            <person name="Hoff-Risseti C."/>
            <person name="Alvarenga D.O."/>
            <person name="Varani A.M."/>
            <person name="Fiore M.F."/>
        </authorList>
    </citation>
    <scope>NUCLEOTIDE SEQUENCE [LARGE SCALE GENOMIC DNA]</scope>
    <source>
        <strain evidence="3">CENA303</strain>
    </source>
</reference>
<dbReference type="PANTHER" id="PTHR43591">
    <property type="entry name" value="METHYLTRANSFERASE"/>
    <property type="match status" value="1"/>
</dbReference>
<gene>
    <name evidence="2" type="ORF">B7O87_08635</name>
</gene>
<dbReference type="InterPro" id="IPR041698">
    <property type="entry name" value="Methyltransf_25"/>
</dbReference>
<dbReference type="CDD" id="cd02440">
    <property type="entry name" value="AdoMet_MTases"/>
    <property type="match status" value="1"/>
</dbReference>
<dbReference type="SUPFAM" id="SSF53335">
    <property type="entry name" value="S-adenosyl-L-methionine-dependent methyltransferases"/>
    <property type="match status" value="1"/>
</dbReference>
<evidence type="ECO:0000259" key="1">
    <source>
        <dbReference type="Pfam" id="PF13649"/>
    </source>
</evidence>
<dbReference type="GO" id="GO:0032259">
    <property type="term" value="P:methylation"/>
    <property type="evidence" value="ECO:0007669"/>
    <property type="project" value="UniProtKB-KW"/>
</dbReference>
<comment type="caution">
    <text evidence="2">The sequence shown here is derived from an EMBL/GenBank/DDBJ whole genome shotgun (WGS) entry which is preliminary data.</text>
</comment>
<dbReference type="Pfam" id="PF13649">
    <property type="entry name" value="Methyltransf_25"/>
    <property type="match status" value="1"/>
</dbReference>
<dbReference type="PANTHER" id="PTHR43591:SF110">
    <property type="entry name" value="RHODANESE DOMAIN-CONTAINING PROTEIN"/>
    <property type="match status" value="1"/>
</dbReference>
<accession>A0A1X4G763</accession>
<dbReference type="InterPro" id="IPR029063">
    <property type="entry name" value="SAM-dependent_MTases_sf"/>
</dbReference>
<evidence type="ECO:0000313" key="2">
    <source>
        <dbReference type="EMBL" id="OSO90865.1"/>
    </source>
</evidence>
<protein>
    <submittedName>
        <fullName evidence="2">SAM-dependent methyltransferase</fullName>
    </submittedName>
</protein>
<sequence>MFNDFTKLTYQAYQQGKSYFSLAHKFLGTRVKNHIYPNSNKSQPISQQAIANLQDRLNRLLELDWQDAQQGVYPYDLLFDNSWLDFCLYYPALCVDMFQVWERAERQQYQDFSQPQEEKIYPSYYLQNFHHQTDGYLSDLSANLYDLQVEILFNGTGDGMRRRILSPLKHQLKKFFPLKHVRILDVGCGTGRTLKLLRGAIREASLFGVDLSPNYLRKANQLLAENYTELPQLIQANAEELPYLDNYFHGVTSVFLFHELPAAVRQAVIEQCFRVIKPGGVFIICDSIQISDSPDLVDIINNFPRTFHEPYYINYSLDDLVARLEKAGFDQIRTEVHFLSKYIIACKPL</sequence>